<protein>
    <recommendedName>
        <fullName evidence="6 10">UDP-glucose 4-epimerase</fullName>
        <ecNumber evidence="5 10">5.1.3.2</ecNumber>
    </recommendedName>
</protein>
<evidence type="ECO:0000256" key="7">
    <source>
        <dbReference type="ARBA" id="ARBA00023027"/>
    </source>
</evidence>
<comment type="subunit">
    <text evidence="10">Homodimer.</text>
</comment>
<keyword evidence="7 10" id="KW-0520">NAD</keyword>
<dbReference type="EC" id="5.1.3.2" evidence="5 10"/>
<evidence type="ECO:0000256" key="2">
    <source>
        <dbReference type="ARBA" id="ARBA00001911"/>
    </source>
</evidence>
<sequence length="325" mass="35371">MILVTGGAGYIGSHMVRVLIENGYQAVILDNLSHGTKEVATRTGAPLVVGDIRDGRALKSLFSHYPIEAVIHFAAAIEVGESVLDPLKYWDNNLNGTLRILETMRSFGVRNLILSSTAAVYQPKSDGPITEEDRVDPQNPYGETKAAAERLVEASRKAFGVSSVIFRYFNAAALEPSYGLVSHSIPRSHLIPAVLDALTGRIPELRVFGNDYPTPDGTGVRDYIHVMDLAEAHLLALGRLLKGEIAGTFNLGTGQGHSVMDVIRTAEKVTGMKVPYRVEERRPGDVSMLVASGNRARQTLFWIPTRSSLERIVQDSARGWGLIPG</sequence>
<evidence type="ECO:0000313" key="12">
    <source>
        <dbReference type="EMBL" id="HFT92418.1"/>
    </source>
</evidence>
<evidence type="ECO:0000259" key="11">
    <source>
        <dbReference type="Pfam" id="PF01370"/>
    </source>
</evidence>
<dbReference type="NCBIfam" id="TIGR01179">
    <property type="entry name" value="galE"/>
    <property type="match status" value="1"/>
</dbReference>
<dbReference type="InterPro" id="IPR001509">
    <property type="entry name" value="Epimerase_deHydtase"/>
</dbReference>
<comment type="similarity">
    <text evidence="4 10">Belongs to the NAD(P)-dependent epimerase/dehydratase family.</text>
</comment>
<dbReference type="InterPro" id="IPR005886">
    <property type="entry name" value="UDP_G4E"/>
</dbReference>
<dbReference type="InterPro" id="IPR036291">
    <property type="entry name" value="NAD(P)-bd_dom_sf"/>
</dbReference>
<dbReference type="GO" id="GO:0003978">
    <property type="term" value="F:UDP-glucose 4-epimerase activity"/>
    <property type="evidence" value="ECO:0007669"/>
    <property type="project" value="UniProtKB-UniRule"/>
</dbReference>
<comment type="caution">
    <text evidence="12">The sequence shown here is derived from an EMBL/GenBank/DDBJ whole genome shotgun (WGS) entry which is preliminary data.</text>
</comment>
<evidence type="ECO:0000256" key="8">
    <source>
        <dbReference type="ARBA" id="ARBA00023235"/>
    </source>
</evidence>
<name>A0A7C3LW22_9BACT</name>
<evidence type="ECO:0000256" key="10">
    <source>
        <dbReference type="RuleBase" id="RU366046"/>
    </source>
</evidence>
<dbReference type="GO" id="GO:0006012">
    <property type="term" value="P:galactose metabolic process"/>
    <property type="evidence" value="ECO:0007669"/>
    <property type="project" value="UniProtKB-UniPathway"/>
</dbReference>
<gene>
    <name evidence="12" type="primary">galE</name>
    <name evidence="12" type="ORF">ENX03_00480</name>
</gene>
<keyword evidence="8 10" id="KW-0413">Isomerase</keyword>
<dbReference type="Gene3D" id="3.40.50.720">
    <property type="entry name" value="NAD(P)-binding Rossmann-like Domain"/>
    <property type="match status" value="1"/>
</dbReference>
<dbReference type="Gene3D" id="3.90.25.10">
    <property type="entry name" value="UDP-galactose 4-epimerase, domain 1"/>
    <property type="match status" value="1"/>
</dbReference>
<proteinExistence type="inferred from homology"/>
<evidence type="ECO:0000256" key="6">
    <source>
        <dbReference type="ARBA" id="ARBA00018569"/>
    </source>
</evidence>
<comment type="catalytic activity">
    <reaction evidence="1 10">
        <text>UDP-alpha-D-glucose = UDP-alpha-D-galactose</text>
        <dbReference type="Rhea" id="RHEA:22168"/>
        <dbReference type="ChEBI" id="CHEBI:58885"/>
        <dbReference type="ChEBI" id="CHEBI:66914"/>
        <dbReference type="EC" id="5.1.3.2"/>
    </reaction>
</comment>
<dbReference type="SUPFAM" id="SSF51735">
    <property type="entry name" value="NAD(P)-binding Rossmann-fold domains"/>
    <property type="match status" value="1"/>
</dbReference>
<dbReference type="AlphaFoldDB" id="A0A7C3LW22"/>
<dbReference type="PANTHER" id="PTHR43725:SF53">
    <property type="entry name" value="UDP-ARABINOSE 4-EPIMERASE 1"/>
    <property type="match status" value="1"/>
</dbReference>
<feature type="domain" description="NAD-dependent epimerase/dehydratase" evidence="11">
    <location>
        <begin position="2"/>
        <end position="252"/>
    </location>
</feature>
<accession>A0A7C3LW22</accession>
<evidence type="ECO:0000256" key="1">
    <source>
        <dbReference type="ARBA" id="ARBA00000083"/>
    </source>
</evidence>
<dbReference type="Pfam" id="PF01370">
    <property type="entry name" value="Epimerase"/>
    <property type="match status" value="1"/>
</dbReference>
<keyword evidence="9 10" id="KW-0119">Carbohydrate metabolism</keyword>
<dbReference type="EMBL" id="DTMM01000008">
    <property type="protein sequence ID" value="HFT92418.1"/>
    <property type="molecule type" value="Genomic_DNA"/>
</dbReference>
<dbReference type="CDD" id="cd05247">
    <property type="entry name" value="UDP_G4E_1_SDR_e"/>
    <property type="match status" value="1"/>
</dbReference>
<reference evidence="12" key="1">
    <citation type="journal article" date="2020" name="mSystems">
        <title>Genome- and Community-Level Interaction Insights into Carbon Utilization and Element Cycling Functions of Hydrothermarchaeota in Hydrothermal Sediment.</title>
        <authorList>
            <person name="Zhou Z."/>
            <person name="Liu Y."/>
            <person name="Xu W."/>
            <person name="Pan J."/>
            <person name="Luo Z.H."/>
            <person name="Li M."/>
        </authorList>
    </citation>
    <scope>NUCLEOTIDE SEQUENCE [LARGE SCALE GENOMIC DNA]</scope>
    <source>
        <strain evidence="12">SpSt-902</strain>
    </source>
</reference>
<evidence type="ECO:0000256" key="9">
    <source>
        <dbReference type="ARBA" id="ARBA00023277"/>
    </source>
</evidence>
<dbReference type="UniPathway" id="UPA00214"/>
<evidence type="ECO:0000256" key="5">
    <source>
        <dbReference type="ARBA" id="ARBA00013189"/>
    </source>
</evidence>
<evidence type="ECO:0000256" key="3">
    <source>
        <dbReference type="ARBA" id="ARBA00004947"/>
    </source>
</evidence>
<evidence type="ECO:0000256" key="4">
    <source>
        <dbReference type="ARBA" id="ARBA00007637"/>
    </source>
</evidence>
<dbReference type="PANTHER" id="PTHR43725">
    <property type="entry name" value="UDP-GLUCOSE 4-EPIMERASE"/>
    <property type="match status" value="1"/>
</dbReference>
<organism evidence="12">
    <name type="scientific">Leptospirillum ferriphilum</name>
    <dbReference type="NCBI Taxonomy" id="178606"/>
    <lineage>
        <taxon>Bacteria</taxon>
        <taxon>Pseudomonadati</taxon>
        <taxon>Nitrospirota</taxon>
        <taxon>Nitrospiria</taxon>
        <taxon>Nitrospirales</taxon>
        <taxon>Nitrospiraceae</taxon>
        <taxon>Leptospirillum</taxon>
    </lineage>
</organism>
<comment type="pathway">
    <text evidence="3 10">Carbohydrate metabolism; galactose metabolism.</text>
</comment>
<comment type="cofactor">
    <cofactor evidence="2 10">
        <name>NAD(+)</name>
        <dbReference type="ChEBI" id="CHEBI:57540"/>
    </cofactor>
</comment>